<dbReference type="RefSeq" id="WP_306050511.1">
    <property type="nucleotide sequence ID" value="NZ_CP120997.1"/>
</dbReference>
<dbReference type="Gene3D" id="1.10.10.10">
    <property type="entry name" value="Winged helix-like DNA-binding domain superfamily/Winged helix DNA-binding domain"/>
    <property type="match status" value="1"/>
</dbReference>
<dbReference type="Proteomes" id="UP001239522">
    <property type="component" value="Chromosome"/>
</dbReference>
<dbReference type="Pfam" id="PF12802">
    <property type="entry name" value="MarR_2"/>
    <property type="match status" value="1"/>
</dbReference>
<dbReference type="PANTHER" id="PTHR33164:SF103">
    <property type="entry name" value="REGULATORY PROTEIN MARR"/>
    <property type="match status" value="1"/>
</dbReference>
<organism evidence="5 6">
    <name type="scientific">Streptomyces castrisilvae</name>
    <dbReference type="NCBI Taxonomy" id="3033811"/>
    <lineage>
        <taxon>Bacteria</taxon>
        <taxon>Bacillati</taxon>
        <taxon>Actinomycetota</taxon>
        <taxon>Actinomycetes</taxon>
        <taxon>Kitasatosporales</taxon>
        <taxon>Streptomycetaceae</taxon>
        <taxon>Streptomyces</taxon>
    </lineage>
</organism>
<name>A0ABY9HBS2_9ACTN</name>
<evidence type="ECO:0000256" key="1">
    <source>
        <dbReference type="ARBA" id="ARBA00023015"/>
    </source>
</evidence>
<keyword evidence="6" id="KW-1185">Reference proteome</keyword>
<keyword evidence="1" id="KW-0805">Transcription regulation</keyword>
<evidence type="ECO:0000256" key="2">
    <source>
        <dbReference type="ARBA" id="ARBA00023125"/>
    </source>
</evidence>
<dbReference type="SUPFAM" id="SSF46785">
    <property type="entry name" value="Winged helix' DNA-binding domain"/>
    <property type="match status" value="1"/>
</dbReference>
<keyword evidence="3" id="KW-0804">Transcription</keyword>
<dbReference type="InterPro" id="IPR039422">
    <property type="entry name" value="MarR/SlyA-like"/>
</dbReference>
<keyword evidence="2" id="KW-0238">DNA-binding</keyword>
<dbReference type="SMART" id="SM00347">
    <property type="entry name" value="HTH_MARR"/>
    <property type="match status" value="1"/>
</dbReference>
<protein>
    <submittedName>
        <fullName evidence="5">MarR family transcriptional regulator</fullName>
    </submittedName>
</protein>
<evidence type="ECO:0000256" key="3">
    <source>
        <dbReference type="ARBA" id="ARBA00023163"/>
    </source>
</evidence>
<dbReference type="InterPro" id="IPR000835">
    <property type="entry name" value="HTH_MarR-typ"/>
</dbReference>
<dbReference type="InterPro" id="IPR036390">
    <property type="entry name" value="WH_DNA-bd_sf"/>
</dbReference>
<dbReference type="PROSITE" id="PS01117">
    <property type="entry name" value="HTH_MARR_1"/>
    <property type="match status" value="1"/>
</dbReference>
<accession>A0ABY9HBS2</accession>
<gene>
    <name evidence="5" type="ORF">P8A18_00200</name>
</gene>
<dbReference type="PANTHER" id="PTHR33164">
    <property type="entry name" value="TRANSCRIPTIONAL REGULATOR, MARR FAMILY"/>
    <property type="match status" value="1"/>
</dbReference>
<proteinExistence type="predicted"/>
<evidence type="ECO:0000313" key="6">
    <source>
        <dbReference type="Proteomes" id="UP001239522"/>
    </source>
</evidence>
<dbReference type="PROSITE" id="PS50995">
    <property type="entry name" value="HTH_MARR_2"/>
    <property type="match status" value="1"/>
</dbReference>
<evidence type="ECO:0000313" key="5">
    <source>
        <dbReference type="EMBL" id="WLQ31952.1"/>
    </source>
</evidence>
<dbReference type="InterPro" id="IPR036388">
    <property type="entry name" value="WH-like_DNA-bd_sf"/>
</dbReference>
<sequence>MSLPSRRRELADVLRELGWTVHRRSPERAGVGPIPTTELALLKQVIDAPGSTVGELAQALGLRQPNVSAAIRVLVGRGFVVKESSPEDRRVTRVKSTAAGRAEHEAIAESWAAPIREALDGLGPEHRAAIEQATEALAALHERLQVLETGGSEIDASV</sequence>
<evidence type="ECO:0000259" key="4">
    <source>
        <dbReference type="PROSITE" id="PS50995"/>
    </source>
</evidence>
<dbReference type="InterPro" id="IPR023187">
    <property type="entry name" value="Tscrpt_reg_MarR-type_CS"/>
</dbReference>
<dbReference type="EMBL" id="CP120997">
    <property type="protein sequence ID" value="WLQ31952.1"/>
    <property type="molecule type" value="Genomic_DNA"/>
</dbReference>
<reference evidence="5 6" key="1">
    <citation type="submission" date="2023-03" db="EMBL/GenBank/DDBJ databases">
        <title>Isolation and description of six Streptomyces strains from soil environments, able to metabolize different microbial glucans.</title>
        <authorList>
            <person name="Widen T."/>
            <person name="Larsbrink J."/>
        </authorList>
    </citation>
    <scope>NUCLEOTIDE SEQUENCE [LARGE SCALE GENOMIC DNA]</scope>
    <source>
        <strain evidence="5 6">Mut1</strain>
    </source>
</reference>
<feature type="domain" description="HTH marR-type" evidence="4">
    <location>
        <begin position="7"/>
        <end position="146"/>
    </location>
</feature>